<dbReference type="STRING" id="218851.A0A2G5DT43"/>
<reference evidence="2 3" key="1">
    <citation type="submission" date="2017-09" db="EMBL/GenBank/DDBJ databases">
        <title>WGS assembly of Aquilegia coerulea Goldsmith.</title>
        <authorList>
            <person name="Hodges S."/>
            <person name="Kramer E."/>
            <person name="Nordborg M."/>
            <person name="Tomkins J."/>
            <person name="Borevitz J."/>
            <person name="Derieg N."/>
            <person name="Yan J."/>
            <person name="Mihaltcheva S."/>
            <person name="Hayes R.D."/>
            <person name="Rokhsar D."/>
        </authorList>
    </citation>
    <scope>NUCLEOTIDE SEQUENCE [LARGE SCALE GENOMIC DNA]</scope>
    <source>
        <strain evidence="3">cv. Goldsmith</strain>
    </source>
</reference>
<dbReference type="Proteomes" id="UP000230069">
    <property type="component" value="Unassembled WGS sequence"/>
</dbReference>
<gene>
    <name evidence="2" type="ORF">AQUCO_01500313v1</name>
</gene>
<dbReference type="InParanoid" id="A0A2G5DT43"/>
<dbReference type="EMBL" id="KZ305032">
    <property type="protein sequence ID" value="PIA46681.1"/>
    <property type="molecule type" value="Genomic_DNA"/>
</dbReference>
<dbReference type="OrthoDB" id="625231at2759"/>
<accession>A0A2G5DT43</accession>
<evidence type="ECO:0000256" key="1">
    <source>
        <dbReference type="ARBA" id="ARBA00006974"/>
    </source>
</evidence>
<protein>
    <submittedName>
        <fullName evidence="2">Uncharacterized protein</fullName>
    </submittedName>
</protein>
<sequence length="84" mass="9480">MAIRLPGIPHIKRNLRRSFSNTEISTTVPKCHIAVYVGENEKRRFVVPISYLTEGEFGFSHPMGGLTIPCDEDSFMELTSQIVL</sequence>
<keyword evidence="3" id="KW-1185">Reference proteome</keyword>
<comment type="similarity">
    <text evidence="1">Belongs to the ARG7 family.</text>
</comment>
<dbReference type="PANTHER" id="PTHR31929">
    <property type="entry name" value="SAUR-LIKE AUXIN-RESPONSIVE PROTEIN FAMILY-RELATED"/>
    <property type="match status" value="1"/>
</dbReference>
<proteinExistence type="inferred from homology"/>
<evidence type="ECO:0000313" key="3">
    <source>
        <dbReference type="Proteomes" id="UP000230069"/>
    </source>
</evidence>
<evidence type="ECO:0000313" key="2">
    <source>
        <dbReference type="EMBL" id="PIA46681.1"/>
    </source>
</evidence>
<dbReference type="Pfam" id="PF02519">
    <property type="entry name" value="Auxin_inducible"/>
    <property type="match status" value="1"/>
</dbReference>
<organism evidence="2 3">
    <name type="scientific">Aquilegia coerulea</name>
    <name type="common">Rocky mountain columbine</name>
    <dbReference type="NCBI Taxonomy" id="218851"/>
    <lineage>
        <taxon>Eukaryota</taxon>
        <taxon>Viridiplantae</taxon>
        <taxon>Streptophyta</taxon>
        <taxon>Embryophyta</taxon>
        <taxon>Tracheophyta</taxon>
        <taxon>Spermatophyta</taxon>
        <taxon>Magnoliopsida</taxon>
        <taxon>Ranunculales</taxon>
        <taxon>Ranunculaceae</taxon>
        <taxon>Thalictroideae</taxon>
        <taxon>Aquilegia</taxon>
    </lineage>
</organism>
<name>A0A2G5DT43_AQUCA</name>
<dbReference type="AlphaFoldDB" id="A0A2G5DT43"/>
<dbReference type="InterPro" id="IPR003676">
    <property type="entry name" value="SAUR_fam"/>
</dbReference>
<dbReference type="GO" id="GO:0009733">
    <property type="term" value="P:response to auxin"/>
    <property type="evidence" value="ECO:0007669"/>
    <property type="project" value="InterPro"/>
</dbReference>